<organism evidence="8 9">
    <name type="scientific">Pseudomonas nitroreducens</name>
    <dbReference type="NCBI Taxonomy" id="46680"/>
    <lineage>
        <taxon>Bacteria</taxon>
        <taxon>Pseudomonadati</taxon>
        <taxon>Pseudomonadota</taxon>
        <taxon>Gammaproteobacteria</taxon>
        <taxon>Pseudomonadales</taxon>
        <taxon>Pseudomonadaceae</taxon>
        <taxon>Pseudomonas</taxon>
    </lineage>
</organism>
<dbReference type="PROSITE" id="PS00330">
    <property type="entry name" value="HEMOLYSIN_CALCIUM"/>
    <property type="match status" value="4"/>
</dbReference>
<accession>A0A7W7KRJ1</accession>
<dbReference type="GO" id="GO:0008237">
    <property type="term" value="F:metallopeptidase activity"/>
    <property type="evidence" value="ECO:0007669"/>
    <property type="project" value="InterPro"/>
</dbReference>
<dbReference type="PANTHER" id="PTHR38340">
    <property type="entry name" value="S-LAYER PROTEIN"/>
    <property type="match status" value="1"/>
</dbReference>
<evidence type="ECO:0000256" key="4">
    <source>
        <dbReference type="ARBA" id="ARBA00022525"/>
    </source>
</evidence>
<comment type="subcellular location">
    <subcellularLocation>
        <location evidence="2">Secreted</location>
    </subcellularLocation>
</comment>
<gene>
    <name evidence="8" type="ORF">HNP46_006574</name>
</gene>
<evidence type="ECO:0000256" key="2">
    <source>
        <dbReference type="ARBA" id="ARBA00004613"/>
    </source>
</evidence>
<sequence length="579" mass="63446">MSNLTKYNYSGNDEIDFILNNSLYAWKWELPENKTITWSTISAPYTGEYKSFYGITQKHHFDTITSALQDYSDVANVKFQQMHHTPIVADLLFYNEINPGHGGIAVANPGDPYATIGLSVYTDADEYQYETVAHEIGHILGLSHTNKKINDQWVKDPIYKNYDELDTVMSYNHELARNYYIKSPTPNKPPICLRAEVVDLGIYDIAAAQYLYGTNTDFNSGDTKYNFDGKPFYKTIWDGGGNDTIDLSNFNLGSALDLNNGRRSSIGFAPFYPNINESTYTGKDAIGIAYGANIENAIGTQGKDTIYGNELNNTIQGEKGDDSLYGGAGNDSIQGGDGNDLLDGGVGADGLAGGNGNDEYYVDNIGDWVFERAGSAVAGLDTIFFNVNTKNNIIYSNIEYFQLVEGCSSIMGGNDLNNIMNGNSLGTWLTGLGGNDLIRGGRGNDLITGGAGDDVFAFTWGDGRDTITLGNIVAGDIDTLLFEGAVKYDQLWFSTGLNKCDLKISIIGTQDSVTVQNFFYERENALDLVKDGWGKTLNTAHVDQLIGAMSSFAPPEYGQATLPQHYFDALESVINTYWV</sequence>
<dbReference type="AlphaFoldDB" id="A0A7W7KRJ1"/>
<keyword evidence="4" id="KW-0964">Secreted</keyword>
<evidence type="ECO:0000313" key="9">
    <source>
        <dbReference type="Proteomes" id="UP000566995"/>
    </source>
</evidence>
<dbReference type="Pfam" id="PF13582">
    <property type="entry name" value="Reprolysin_3"/>
    <property type="match status" value="1"/>
</dbReference>
<evidence type="ECO:0000313" key="8">
    <source>
        <dbReference type="EMBL" id="MBB4867655.1"/>
    </source>
</evidence>
<dbReference type="Gene3D" id="3.40.390.10">
    <property type="entry name" value="Collagenase (Catalytic Domain)"/>
    <property type="match status" value="1"/>
</dbReference>
<dbReference type="Gene3D" id="2.150.10.10">
    <property type="entry name" value="Serralysin-like metalloprotease, C-terminal"/>
    <property type="match status" value="2"/>
</dbReference>
<evidence type="ECO:0000256" key="1">
    <source>
        <dbReference type="ARBA" id="ARBA00001913"/>
    </source>
</evidence>
<dbReference type="GO" id="GO:0006508">
    <property type="term" value="P:proteolysis"/>
    <property type="evidence" value="ECO:0007669"/>
    <property type="project" value="InterPro"/>
</dbReference>
<dbReference type="InterPro" id="IPR013858">
    <property type="entry name" value="Peptidase_M10B_C"/>
</dbReference>
<keyword evidence="5" id="KW-0677">Repeat</keyword>
<dbReference type="SUPFAM" id="SSF55486">
    <property type="entry name" value="Metalloproteases ('zincins'), catalytic domain"/>
    <property type="match status" value="1"/>
</dbReference>
<protein>
    <recommendedName>
        <fullName evidence="7">Peptidase metallopeptidase domain-containing protein</fullName>
    </recommendedName>
</protein>
<dbReference type="SUPFAM" id="SSF51120">
    <property type="entry name" value="beta-Roll"/>
    <property type="match status" value="2"/>
</dbReference>
<dbReference type="InterPro" id="IPR010566">
    <property type="entry name" value="Haemolys_ca-bd"/>
</dbReference>
<evidence type="ECO:0000256" key="3">
    <source>
        <dbReference type="ARBA" id="ARBA00009490"/>
    </source>
</evidence>
<dbReference type="GO" id="GO:0008270">
    <property type="term" value="F:zinc ion binding"/>
    <property type="evidence" value="ECO:0007669"/>
    <property type="project" value="InterPro"/>
</dbReference>
<feature type="domain" description="Peptidase metallopeptidase" evidence="7">
    <location>
        <begin position="34"/>
        <end position="183"/>
    </location>
</feature>
<dbReference type="Pfam" id="PF00353">
    <property type="entry name" value="HemolysinCabind"/>
    <property type="match status" value="2"/>
</dbReference>
<proteinExistence type="inferred from homology"/>
<comment type="caution">
    <text evidence="8">The sequence shown here is derived from an EMBL/GenBank/DDBJ whole genome shotgun (WGS) entry which is preliminary data.</text>
</comment>
<dbReference type="InterPro" id="IPR006026">
    <property type="entry name" value="Peptidase_Metallo"/>
</dbReference>
<dbReference type="Proteomes" id="UP000566995">
    <property type="component" value="Unassembled WGS sequence"/>
</dbReference>
<dbReference type="PRINTS" id="PR00313">
    <property type="entry name" value="CABNDNGRPT"/>
</dbReference>
<dbReference type="GO" id="GO:0005509">
    <property type="term" value="F:calcium ion binding"/>
    <property type="evidence" value="ECO:0007669"/>
    <property type="project" value="InterPro"/>
</dbReference>
<evidence type="ECO:0000256" key="5">
    <source>
        <dbReference type="ARBA" id="ARBA00022737"/>
    </source>
</evidence>
<dbReference type="InterPro" id="IPR018511">
    <property type="entry name" value="Hemolysin-typ_Ca-bd_CS"/>
</dbReference>
<comment type="similarity">
    <text evidence="3">Belongs to the peptidase M10B family.</text>
</comment>
<name>A0A7W7KRJ1_PSENT</name>
<dbReference type="GO" id="GO:0005615">
    <property type="term" value="C:extracellular space"/>
    <property type="evidence" value="ECO:0007669"/>
    <property type="project" value="InterPro"/>
</dbReference>
<dbReference type="InterPro" id="IPR001343">
    <property type="entry name" value="Hemolysn_Ca-bd"/>
</dbReference>
<keyword evidence="6" id="KW-0106">Calcium</keyword>
<evidence type="ECO:0000256" key="6">
    <source>
        <dbReference type="ARBA" id="ARBA00022837"/>
    </source>
</evidence>
<dbReference type="Pfam" id="PF06594">
    <property type="entry name" value="HCBP_related"/>
    <property type="match status" value="1"/>
</dbReference>
<dbReference type="Pfam" id="PF08548">
    <property type="entry name" value="Peptidase_M10_C"/>
    <property type="match status" value="1"/>
</dbReference>
<dbReference type="PANTHER" id="PTHR38340:SF1">
    <property type="entry name" value="S-LAYER PROTEIN"/>
    <property type="match status" value="1"/>
</dbReference>
<dbReference type="InterPro" id="IPR050557">
    <property type="entry name" value="RTX_toxin/Mannuronan_C5-epim"/>
</dbReference>
<dbReference type="SMART" id="SM00235">
    <property type="entry name" value="ZnMc"/>
    <property type="match status" value="1"/>
</dbReference>
<dbReference type="EMBL" id="JACHLI010000044">
    <property type="protein sequence ID" value="MBB4867655.1"/>
    <property type="molecule type" value="Genomic_DNA"/>
</dbReference>
<evidence type="ECO:0000259" key="7">
    <source>
        <dbReference type="SMART" id="SM00235"/>
    </source>
</evidence>
<dbReference type="InterPro" id="IPR024079">
    <property type="entry name" value="MetalloPept_cat_dom_sf"/>
</dbReference>
<comment type="cofactor">
    <cofactor evidence="1">
        <name>Ca(2+)</name>
        <dbReference type="ChEBI" id="CHEBI:29108"/>
    </cofactor>
</comment>
<dbReference type="InterPro" id="IPR011049">
    <property type="entry name" value="Serralysin-like_metalloprot_C"/>
</dbReference>
<dbReference type="RefSeq" id="WP_184597397.1">
    <property type="nucleotide sequence ID" value="NZ_JACHLI010000044.1"/>
</dbReference>
<reference evidence="8 9" key="1">
    <citation type="submission" date="2020-08" db="EMBL/GenBank/DDBJ databases">
        <title>Functional genomics of gut bacteria from endangered species of beetles.</title>
        <authorList>
            <person name="Carlos-Shanley C."/>
        </authorList>
    </citation>
    <scope>NUCLEOTIDE SEQUENCE [LARGE SCALE GENOMIC DNA]</scope>
    <source>
        <strain evidence="8 9">S00179</strain>
    </source>
</reference>